<keyword evidence="3" id="KW-1185">Reference proteome</keyword>
<dbReference type="Proteomes" id="UP000187209">
    <property type="component" value="Unassembled WGS sequence"/>
</dbReference>
<dbReference type="OrthoDB" id="10610217at2759"/>
<dbReference type="AlphaFoldDB" id="A0A1R2CQM6"/>
<accession>A0A1R2CQM6</accession>
<evidence type="ECO:0000256" key="1">
    <source>
        <dbReference type="SAM" id="MobiDB-lite"/>
    </source>
</evidence>
<dbReference type="EMBL" id="MPUH01000084">
    <property type="protein sequence ID" value="OMJ91302.1"/>
    <property type="molecule type" value="Genomic_DNA"/>
</dbReference>
<name>A0A1R2CQM6_9CILI</name>
<gene>
    <name evidence="2" type="ORF">SteCoe_6194</name>
</gene>
<sequence length="373" mass="42745">MSQNDLFNISESVPEDTANFMLNQPPKHLGDSVCEEEVDDNEFDINSYPGEPFINKLQRSYKTNKSIPIELLSTLSADGMKHLIEVLINDTLNLKNLKEGKKTPPSSESESENYRLSQNFSTNSFSKQPTFPLSRPIAREELKMRRNNNLSTYQKVQVIRNPVESISIIPIAVKLPEPEQYDQTVLKLCHEIAEAKNTKSMFMQLIRLSPTKLKISTQASSILSKLNKHKQKFNTLVQETGKLKIYSQLTAINNRKRRIKRKPTYELRDEEIGILQSIIKSYDSQNLKNFRENAFGLMREYEANEVTALLVKHTCSVEIKIFGNMLLQIACMKQVLELQENMQNEIVNDNNDKANSIRQLQAKIKNGLIKAVP</sequence>
<comment type="caution">
    <text evidence="2">The sequence shown here is derived from an EMBL/GenBank/DDBJ whole genome shotgun (WGS) entry which is preliminary data.</text>
</comment>
<organism evidence="2 3">
    <name type="scientific">Stentor coeruleus</name>
    <dbReference type="NCBI Taxonomy" id="5963"/>
    <lineage>
        <taxon>Eukaryota</taxon>
        <taxon>Sar</taxon>
        <taxon>Alveolata</taxon>
        <taxon>Ciliophora</taxon>
        <taxon>Postciliodesmatophora</taxon>
        <taxon>Heterotrichea</taxon>
        <taxon>Heterotrichida</taxon>
        <taxon>Stentoridae</taxon>
        <taxon>Stentor</taxon>
    </lineage>
</organism>
<protein>
    <submittedName>
        <fullName evidence="2">Uncharacterized protein</fullName>
    </submittedName>
</protein>
<evidence type="ECO:0000313" key="2">
    <source>
        <dbReference type="EMBL" id="OMJ91302.1"/>
    </source>
</evidence>
<evidence type="ECO:0000313" key="3">
    <source>
        <dbReference type="Proteomes" id="UP000187209"/>
    </source>
</evidence>
<proteinExistence type="predicted"/>
<reference evidence="2 3" key="1">
    <citation type="submission" date="2016-11" db="EMBL/GenBank/DDBJ databases">
        <title>The macronuclear genome of Stentor coeruleus: a giant cell with tiny introns.</title>
        <authorList>
            <person name="Slabodnick M."/>
            <person name="Ruby J.G."/>
            <person name="Reiff S.B."/>
            <person name="Swart E.C."/>
            <person name="Gosai S."/>
            <person name="Prabakaran S."/>
            <person name="Witkowska E."/>
            <person name="Larue G.E."/>
            <person name="Fisher S."/>
            <person name="Freeman R.M."/>
            <person name="Gunawardena J."/>
            <person name="Chu W."/>
            <person name="Stover N.A."/>
            <person name="Gregory B.D."/>
            <person name="Nowacki M."/>
            <person name="Derisi J."/>
            <person name="Roy S.W."/>
            <person name="Marshall W.F."/>
            <person name="Sood P."/>
        </authorList>
    </citation>
    <scope>NUCLEOTIDE SEQUENCE [LARGE SCALE GENOMIC DNA]</scope>
    <source>
        <strain evidence="2">WM001</strain>
    </source>
</reference>
<feature type="region of interest" description="Disordered" evidence="1">
    <location>
        <begin position="97"/>
        <end position="116"/>
    </location>
</feature>